<dbReference type="AlphaFoldDB" id="A0A2G8XSV5"/>
<proteinExistence type="predicted"/>
<evidence type="ECO:0000313" key="3">
    <source>
        <dbReference type="Proteomes" id="UP000236343"/>
    </source>
</evidence>
<dbReference type="VEuPathDB" id="ToxoDB:TGCOUG_394920"/>
<feature type="region of interest" description="Disordered" evidence="1">
    <location>
        <begin position="61"/>
        <end position="138"/>
    </location>
</feature>
<comment type="caution">
    <text evidence="2">The sequence shown here is derived from an EMBL/GenBank/DDBJ whole genome shotgun (WGS) entry which is preliminary data.</text>
</comment>
<organism evidence="2 3">
    <name type="scientific">Toxoplasma gondii COUG</name>
    <dbReference type="NCBI Taxonomy" id="1074873"/>
    <lineage>
        <taxon>Eukaryota</taxon>
        <taxon>Sar</taxon>
        <taxon>Alveolata</taxon>
        <taxon>Apicomplexa</taxon>
        <taxon>Conoidasida</taxon>
        <taxon>Coccidia</taxon>
        <taxon>Eucoccidiorida</taxon>
        <taxon>Eimeriorina</taxon>
        <taxon>Sarcocystidae</taxon>
        <taxon>Toxoplasma</taxon>
    </lineage>
</organism>
<feature type="compositionally biased region" description="Basic residues" evidence="1">
    <location>
        <begin position="95"/>
        <end position="127"/>
    </location>
</feature>
<reference evidence="2 3" key="1">
    <citation type="journal article" date="2016" name="Nat. Commun.">
        <title>Local admixture of amplified and diversified secreted pathogenesis determinants shapes mosaic Toxoplasma gondii genomes.</title>
        <authorList>
            <person name="Lorenzi H."/>
            <person name="Khan A."/>
            <person name="Behnke M.S."/>
            <person name="Namasivayam S."/>
            <person name="Swapna L.S."/>
            <person name="Hadjithomas M."/>
            <person name="Karamycheva S."/>
            <person name="Pinney D."/>
            <person name="Brunk B.P."/>
            <person name="Ajioka J.W."/>
            <person name="Ajzenberg D."/>
            <person name="Boothroyd J.C."/>
            <person name="Boyle J.P."/>
            <person name="Darde M.L."/>
            <person name="Diaz-Miranda M.A."/>
            <person name="Dubey J.P."/>
            <person name="Fritz H.M."/>
            <person name="Gennari S.M."/>
            <person name="Gregory B.D."/>
            <person name="Kim K."/>
            <person name="Saeij J.P."/>
            <person name="Su C."/>
            <person name="White M.W."/>
            <person name="Zhu X.Q."/>
            <person name="Howe D.K."/>
            <person name="Rosenthal B.M."/>
            <person name="Grigg M.E."/>
            <person name="Parkinson J."/>
            <person name="Liu L."/>
            <person name="Kissinger J.C."/>
            <person name="Roos D.S."/>
            <person name="Sibley L.D."/>
        </authorList>
    </citation>
    <scope>NUCLEOTIDE SEQUENCE [LARGE SCALE GENOMIC DNA]</scope>
    <source>
        <strain evidence="2 3">COUG</strain>
    </source>
</reference>
<protein>
    <submittedName>
        <fullName evidence="2">Uncharacterized protein</fullName>
    </submittedName>
</protein>
<gene>
    <name evidence="2" type="ORF">TGCOUG_394920</name>
</gene>
<sequence length="155" mass="17846">MQFPLVCCCPQSSLFLLQRIPGLPAFLPSPVFASWILFEFEGRRSSSGSLGCAQRRTRRDFAILGGASRPPRQPPRLRTPQAAESEASASASAGRRARAKKRRGAERGRQRVQRRERRRRQTQRRRERRSDARRCVRGVAERRKRRRAVFAFLSV</sequence>
<feature type="compositionally biased region" description="Low complexity" evidence="1">
    <location>
        <begin position="76"/>
        <end position="94"/>
    </location>
</feature>
<dbReference type="Proteomes" id="UP000236343">
    <property type="component" value="Unassembled WGS sequence"/>
</dbReference>
<accession>A0A2G8XSV5</accession>
<evidence type="ECO:0000256" key="1">
    <source>
        <dbReference type="SAM" id="MobiDB-lite"/>
    </source>
</evidence>
<name>A0A2G8XSV5_TOXGO</name>
<dbReference type="EMBL" id="AGQR02002937">
    <property type="protein sequence ID" value="PIL98111.1"/>
    <property type="molecule type" value="Genomic_DNA"/>
</dbReference>
<evidence type="ECO:0000313" key="2">
    <source>
        <dbReference type="EMBL" id="PIL98111.1"/>
    </source>
</evidence>